<name>A0A3M7SUH4_BRAPC</name>
<protein>
    <submittedName>
        <fullName evidence="7">Leptin receptor gene-related</fullName>
    </submittedName>
</protein>
<evidence type="ECO:0000256" key="1">
    <source>
        <dbReference type="ARBA" id="ARBA00004141"/>
    </source>
</evidence>
<comment type="caution">
    <text evidence="7">The sequence shown here is derived from an EMBL/GenBank/DDBJ whole genome shotgun (WGS) entry which is preliminary data.</text>
</comment>
<comment type="subcellular location">
    <subcellularLocation>
        <location evidence="1">Membrane</location>
        <topology evidence="1">Multi-pass membrane protein</topology>
    </subcellularLocation>
</comment>
<evidence type="ECO:0000313" key="7">
    <source>
        <dbReference type="EMBL" id="RNA39464.1"/>
    </source>
</evidence>
<evidence type="ECO:0000256" key="6">
    <source>
        <dbReference type="SAM" id="Phobius"/>
    </source>
</evidence>
<feature type="transmembrane region" description="Helical" evidence="6">
    <location>
        <begin position="65"/>
        <end position="84"/>
    </location>
</feature>
<accession>A0A3M7SUH4</accession>
<dbReference type="STRING" id="10195.A0A3M7SUH4"/>
<dbReference type="Proteomes" id="UP000276133">
    <property type="component" value="Unassembled WGS sequence"/>
</dbReference>
<evidence type="ECO:0000256" key="2">
    <source>
        <dbReference type="ARBA" id="ARBA00005645"/>
    </source>
</evidence>
<evidence type="ECO:0000256" key="3">
    <source>
        <dbReference type="ARBA" id="ARBA00022692"/>
    </source>
</evidence>
<dbReference type="Pfam" id="PF04133">
    <property type="entry name" value="Vps55"/>
    <property type="match status" value="1"/>
</dbReference>
<evidence type="ECO:0000313" key="8">
    <source>
        <dbReference type="Proteomes" id="UP000276133"/>
    </source>
</evidence>
<dbReference type="OrthoDB" id="14246at2759"/>
<dbReference type="PANTHER" id="PTHR12050:SF0">
    <property type="entry name" value="RH04491P"/>
    <property type="match status" value="1"/>
</dbReference>
<keyword evidence="3 6" id="KW-0812">Transmembrane</keyword>
<evidence type="ECO:0000256" key="5">
    <source>
        <dbReference type="ARBA" id="ARBA00023136"/>
    </source>
</evidence>
<keyword evidence="8" id="KW-1185">Reference proteome</keyword>
<comment type="similarity">
    <text evidence="2">Belongs to the OB-RGRP/VPS55 family.</text>
</comment>
<evidence type="ECO:0000256" key="4">
    <source>
        <dbReference type="ARBA" id="ARBA00022989"/>
    </source>
</evidence>
<keyword evidence="7" id="KW-0675">Receptor</keyword>
<dbReference type="InterPro" id="IPR007262">
    <property type="entry name" value="Vps55/LEPROT"/>
</dbReference>
<organism evidence="7 8">
    <name type="scientific">Brachionus plicatilis</name>
    <name type="common">Marine rotifer</name>
    <name type="synonym">Brachionus muelleri</name>
    <dbReference type="NCBI Taxonomy" id="10195"/>
    <lineage>
        <taxon>Eukaryota</taxon>
        <taxon>Metazoa</taxon>
        <taxon>Spiralia</taxon>
        <taxon>Gnathifera</taxon>
        <taxon>Rotifera</taxon>
        <taxon>Eurotatoria</taxon>
        <taxon>Monogononta</taxon>
        <taxon>Pseudotrocha</taxon>
        <taxon>Ploima</taxon>
        <taxon>Brachionidae</taxon>
        <taxon>Brachionus</taxon>
    </lineage>
</organism>
<keyword evidence="4 6" id="KW-1133">Transmembrane helix</keyword>
<dbReference type="GO" id="GO:0016020">
    <property type="term" value="C:membrane"/>
    <property type="evidence" value="ECO:0007669"/>
    <property type="project" value="UniProtKB-SubCell"/>
</dbReference>
<reference evidence="7 8" key="1">
    <citation type="journal article" date="2018" name="Sci. Rep.">
        <title>Genomic signatures of local adaptation to the degree of environmental predictability in rotifers.</title>
        <authorList>
            <person name="Franch-Gras L."/>
            <person name="Hahn C."/>
            <person name="Garcia-Roger E.M."/>
            <person name="Carmona M.J."/>
            <person name="Serra M."/>
            <person name="Gomez A."/>
        </authorList>
    </citation>
    <scope>NUCLEOTIDE SEQUENCE [LARGE SCALE GENOMIC DNA]</scope>
    <source>
        <strain evidence="7">HYR1</strain>
    </source>
</reference>
<sequence>MVTLSFLATGGATLLVLGCALANYNWWPIFVVVFHILSPLPIIISRRCTGDSYMSDPYTGRCVELSAFLTSILVISAYMLPVIMANTPIGAPLIKWSSAAFIFAGNSIIFLTIYIFVRLLLAEDNFGGW</sequence>
<feature type="transmembrane region" description="Helical" evidence="6">
    <location>
        <begin position="28"/>
        <end position="44"/>
    </location>
</feature>
<proteinExistence type="inferred from homology"/>
<dbReference type="EMBL" id="REGN01000748">
    <property type="protein sequence ID" value="RNA39464.1"/>
    <property type="molecule type" value="Genomic_DNA"/>
</dbReference>
<keyword evidence="5 6" id="KW-0472">Membrane</keyword>
<dbReference type="GO" id="GO:0005768">
    <property type="term" value="C:endosome"/>
    <property type="evidence" value="ECO:0007669"/>
    <property type="project" value="TreeGrafter"/>
</dbReference>
<feature type="transmembrane region" description="Helical" evidence="6">
    <location>
        <begin position="96"/>
        <end position="121"/>
    </location>
</feature>
<dbReference type="AlphaFoldDB" id="A0A3M7SUH4"/>
<dbReference type="GO" id="GO:0032511">
    <property type="term" value="P:late endosome to vacuole transport via multivesicular body sorting pathway"/>
    <property type="evidence" value="ECO:0007669"/>
    <property type="project" value="TreeGrafter"/>
</dbReference>
<dbReference type="PANTHER" id="PTHR12050">
    <property type="entry name" value="LEPTIN RECEPTOR-RELATED"/>
    <property type="match status" value="1"/>
</dbReference>
<gene>
    <name evidence="7" type="ORF">BpHYR1_042329</name>
</gene>